<protein>
    <submittedName>
        <fullName evidence="4">AsmA-like C-terminal region-containing protein</fullName>
    </submittedName>
</protein>
<evidence type="ECO:0000259" key="3">
    <source>
        <dbReference type="Pfam" id="PF05170"/>
    </source>
</evidence>
<dbReference type="Pfam" id="PF05170">
    <property type="entry name" value="AsmA"/>
    <property type="match status" value="1"/>
</dbReference>
<dbReference type="EMBL" id="JBHULZ010000004">
    <property type="protein sequence ID" value="MFD2696502.1"/>
    <property type="molecule type" value="Genomic_DNA"/>
</dbReference>
<evidence type="ECO:0000313" key="4">
    <source>
        <dbReference type="EMBL" id="MFD2696502.1"/>
    </source>
</evidence>
<evidence type="ECO:0000313" key="5">
    <source>
        <dbReference type="Proteomes" id="UP001597357"/>
    </source>
</evidence>
<dbReference type="RefSeq" id="WP_379042704.1">
    <property type="nucleotide sequence ID" value="NZ_JBHULZ010000004.1"/>
</dbReference>
<evidence type="ECO:0000256" key="2">
    <source>
        <dbReference type="SAM" id="Phobius"/>
    </source>
</evidence>
<gene>
    <name evidence="4" type="ORF">ACFSQ0_00705</name>
</gene>
<keyword evidence="5" id="KW-1185">Reference proteome</keyword>
<dbReference type="PANTHER" id="PTHR30441">
    <property type="entry name" value="DUF748 DOMAIN-CONTAINING PROTEIN"/>
    <property type="match status" value="1"/>
</dbReference>
<dbReference type="Proteomes" id="UP001597357">
    <property type="component" value="Unassembled WGS sequence"/>
</dbReference>
<feature type="transmembrane region" description="Helical" evidence="2">
    <location>
        <begin position="7"/>
        <end position="26"/>
    </location>
</feature>
<dbReference type="InterPro" id="IPR007844">
    <property type="entry name" value="AsmA"/>
</dbReference>
<feature type="region of interest" description="Disordered" evidence="1">
    <location>
        <begin position="832"/>
        <end position="861"/>
    </location>
</feature>
<dbReference type="InterPro" id="IPR052894">
    <property type="entry name" value="AsmA-related"/>
</dbReference>
<keyword evidence="2" id="KW-1133">Transmembrane helix</keyword>
<name>A0ABW5SCV5_9FLAO</name>
<feature type="domain" description="AsmA" evidence="3">
    <location>
        <begin position="1"/>
        <end position="672"/>
    </location>
</feature>
<proteinExistence type="predicted"/>
<comment type="caution">
    <text evidence="4">The sequence shown here is derived from an EMBL/GenBank/DDBJ whole genome shotgun (WGS) entry which is preliminary data.</text>
</comment>
<evidence type="ECO:0000256" key="1">
    <source>
        <dbReference type="SAM" id="MobiDB-lite"/>
    </source>
</evidence>
<sequence length="879" mass="97680">MKKALKIFAITIGVLLILILLAPILFKGPIEKVIKKSVNNNLTAQVNWEKLDLSLYRDFPNAHVQLKNLSIINQEPFEGDTLVAAKKIGLSMGIMQLFATGENPISITQFNADQALINIKVDSLGRANYDIAQPSQTNSTTDTNNNQALSLDIQNYSINQSIISYLDESSNILFRLEEFNHKGSGDFKNEITNLNTQTNTLISLKIDDEEYLNKNKLALDAVFKLDLANQRYSFLENEALINQLPLSFDGYFKVNEKDSEIDLSFKTPTSDFKNFLAVIPESYAKNLDQVKTTGDFSINGKIKGIINDELIPKIDIRVSSDNASFKYPDLPKGVENISITANLKNETGKLDDTYLDLEKLNFRIDQDQFAASGTFRNITSNMLVNTQLAGKINLANIEKAYPIELEQKLNGLIETDLSLAFAMNDIEKEQYERIKSKGKLLLQNFEYSSPELPNKIAIKKAGINFNPGIVNLNELALTTGKTDLNAKGKIGNLLGFLFTNQQLKGDFTIASNNFVLEDFKLSENKSVKEEEKQASPTRVNKSQDAIKIPSFLDANLNFTADNVVYDNLKLKNVNGSLSIKNEKAQLKQVKASIFGGQINLGGSVSTQAYTPAFDMDIQLERIGIAESFAGLELFKQFAPIVQALEGTLTTQLKLNGALTSDFTPILSSLDGSALAQILQAQVQESKLPLLSKLNARLDFLDFTKLNLNNLTTQFEFNNGQVLVKPFELKLKDILIKAQGTHSLSNEMNYQLQIDLPAKYLGKEIAGGLASLTEHNLNETKVKLPVQIGGSFTSPKVQVETKTAVKNLSQQIIDAKKDDVINEAKDKITDLIKGNQKEKDSTDTAQESPEKTKEEQIKEKAGDLIKDIFKGKKKKNNQEN</sequence>
<reference evidence="5" key="1">
    <citation type="journal article" date="2019" name="Int. J. Syst. Evol. Microbiol.">
        <title>The Global Catalogue of Microorganisms (GCM) 10K type strain sequencing project: providing services to taxonomists for standard genome sequencing and annotation.</title>
        <authorList>
            <consortium name="The Broad Institute Genomics Platform"/>
            <consortium name="The Broad Institute Genome Sequencing Center for Infectious Disease"/>
            <person name="Wu L."/>
            <person name="Ma J."/>
        </authorList>
    </citation>
    <scope>NUCLEOTIDE SEQUENCE [LARGE SCALE GENOMIC DNA]</scope>
    <source>
        <strain evidence="5">KCTC 42255</strain>
    </source>
</reference>
<keyword evidence="2" id="KW-0472">Membrane</keyword>
<keyword evidence="2" id="KW-0812">Transmembrane</keyword>
<dbReference type="PANTHER" id="PTHR30441:SF8">
    <property type="entry name" value="DUF748 DOMAIN-CONTAINING PROTEIN"/>
    <property type="match status" value="1"/>
</dbReference>
<accession>A0ABW5SCV5</accession>
<organism evidence="4 5">
    <name type="scientific">Mesonia sediminis</name>
    <dbReference type="NCBI Taxonomy" id="1703946"/>
    <lineage>
        <taxon>Bacteria</taxon>
        <taxon>Pseudomonadati</taxon>
        <taxon>Bacteroidota</taxon>
        <taxon>Flavobacteriia</taxon>
        <taxon>Flavobacteriales</taxon>
        <taxon>Flavobacteriaceae</taxon>
        <taxon>Mesonia</taxon>
    </lineage>
</organism>